<dbReference type="CDD" id="cd01171">
    <property type="entry name" value="YXKO-related"/>
    <property type="match status" value="1"/>
</dbReference>
<comment type="function">
    <text evidence="14 19">Bifunctional enzyme that catalyzes the epimerization of the S- and R-forms of NAD(P)HX and the dehydration of the S-form of NAD(P)HX at the expense of ADP, which is converted to AMP. This allows the repair of both epimers of NAD(P)HX, a damaged form of NAD(P)H that is a result of enzymatic or heat-dependent hydration.</text>
</comment>
<feature type="binding site" evidence="18">
    <location>
        <begin position="54"/>
        <end position="58"/>
    </location>
    <ligand>
        <name>(6S)-NADPHX</name>
        <dbReference type="ChEBI" id="CHEBI:64076"/>
    </ligand>
</feature>
<dbReference type="PIRSF" id="PIRSF017184">
    <property type="entry name" value="Nnr"/>
    <property type="match status" value="1"/>
</dbReference>
<evidence type="ECO:0000256" key="1">
    <source>
        <dbReference type="ARBA" id="ARBA00000013"/>
    </source>
</evidence>
<keyword evidence="5 18" id="KW-0479">Metal-binding</keyword>
<protein>
    <recommendedName>
        <fullName evidence="19">Bifunctional NAD(P)H-hydrate repair enzyme</fullName>
    </recommendedName>
    <alternativeName>
        <fullName evidence="19">Nicotinamide nucleotide repair protein</fullName>
    </alternativeName>
    <domain>
        <recommendedName>
            <fullName evidence="19">ADP-dependent (S)-NAD(P)H-hydrate dehydratase</fullName>
            <ecNumber evidence="19">4.2.1.136</ecNumber>
        </recommendedName>
        <alternativeName>
            <fullName evidence="19">ADP-dependent NAD(P)HX dehydratase</fullName>
        </alternativeName>
    </domain>
    <domain>
        <recommendedName>
            <fullName evidence="19">NAD(P)H-hydrate epimerase</fullName>
            <ecNumber evidence="19">5.1.99.6</ecNumber>
        </recommendedName>
    </domain>
</protein>
<dbReference type="InterPro" id="IPR017953">
    <property type="entry name" value="Carbohydrate_kinase_pred_CS"/>
</dbReference>
<feature type="binding site" evidence="18">
    <location>
        <position position="147"/>
    </location>
    <ligand>
        <name>(6S)-NADPHX</name>
        <dbReference type="ChEBI" id="CHEBI:64076"/>
    </ligand>
</feature>
<evidence type="ECO:0000256" key="19">
    <source>
        <dbReference type="PIRNR" id="PIRNR017184"/>
    </source>
</evidence>
<organism evidence="22 23">
    <name type="scientific">Oceaniradius stylonematis</name>
    <dbReference type="NCBI Taxonomy" id="2184161"/>
    <lineage>
        <taxon>Bacteria</taxon>
        <taxon>Pseudomonadati</taxon>
        <taxon>Pseudomonadota</taxon>
        <taxon>Alphaproteobacteria</taxon>
        <taxon>Hyphomicrobiales</taxon>
        <taxon>Ahrensiaceae</taxon>
        <taxon>Oceaniradius</taxon>
    </lineage>
</organism>
<evidence type="ECO:0000313" key="23">
    <source>
        <dbReference type="Proteomes" id="UP000246132"/>
    </source>
</evidence>
<comment type="subunit">
    <text evidence="17">Homotetramer.</text>
</comment>
<evidence type="ECO:0000256" key="15">
    <source>
        <dbReference type="ARBA" id="ARBA00048238"/>
    </source>
</evidence>
<feature type="binding site" evidence="18">
    <location>
        <position position="55"/>
    </location>
    <ligand>
        <name>K(+)</name>
        <dbReference type="ChEBI" id="CHEBI:29103"/>
    </ligand>
</feature>
<dbReference type="NCBIfam" id="TIGR00197">
    <property type="entry name" value="yjeF_nterm"/>
    <property type="match status" value="1"/>
</dbReference>
<keyword evidence="9 18" id="KW-0630">Potassium</keyword>
<dbReference type="GO" id="GO:0046496">
    <property type="term" value="P:nicotinamide nucleotide metabolic process"/>
    <property type="evidence" value="ECO:0007669"/>
    <property type="project" value="UniProtKB-UniRule"/>
</dbReference>
<dbReference type="EMBL" id="QFWV02000002">
    <property type="protein sequence ID" value="RKF08415.1"/>
    <property type="molecule type" value="Genomic_DNA"/>
</dbReference>
<dbReference type="InterPro" id="IPR004443">
    <property type="entry name" value="YjeF_N_dom"/>
</dbReference>
<reference evidence="22 23" key="1">
    <citation type="journal article" date="2018" name="Int. J. Syst. Bacteriol.">
        <title>Oceaniradius stylonemae gen. nov., sp. nov., isolated from a red alga, Stylonema cornu-cervi.</title>
        <authorList>
            <person name="Jeong S."/>
        </authorList>
    </citation>
    <scope>NUCLEOTIDE SEQUENCE [LARGE SCALE GENOMIC DNA]</scope>
    <source>
        <strain evidence="22 23">StC1</strain>
    </source>
</reference>
<dbReference type="PANTHER" id="PTHR12592">
    <property type="entry name" value="ATP-DEPENDENT (S)-NAD(P)H-HYDRATE DEHYDRATASE FAMILY MEMBER"/>
    <property type="match status" value="1"/>
</dbReference>
<dbReference type="AlphaFoldDB" id="A0A3A8AEY0"/>
<comment type="catalytic activity">
    <reaction evidence="15 17 19">
        <text>(6S)-NADHX + ADP = AMP + phosphate + NADH + H(+)</text>
        <dbReference type="Rhea" id="RHEA:32223"/>
        <dbReference type="ChEBI" id="CHEBI:15378"/>
        <dbReference type="ChEBI" id="CHEBI:43474"/>
        <dbReference type="ChEBI" id="CHEBI:57945"/>
        <dbReference type="ChEBI" id="CHEBI:64074"/>
        <dbReference type="ChEBI" id="CHEBI:456215"/>
        <dbReference type="ChEBI" id="CHEBI:456216"/>
        <dbReference type="EC" id="4.2.1.136"/>
    </reaction>
</comment>
<keyword evidence="12 17" id="KW-0456">Lyase</keyword>
<keyword evidence="6 17" id="KW-0547">Nucleotide-binding</keyword>
<dbReference type="PROSITE" id="PS01050">
    <property type="entry name" value="YJEF_C_2"/>
    <property type="match status" value="1"/>
</dbReference>
<dbReference type="NCBIfam" id="TIGR00196">
    <property type="entry name" value="yjeF_cterm"/>
    <property type="match status" value="1"/>
</dbReference>
<evidence type="ECO:0000256" key="4">
    <source>
        <dbReference type="ARBA" id="ARBA00009524"/>
    </source>
</evidence>
<comment type="catalytic activity">
    <reaction evidence="2 18 19">
        <text>(6R)-NADPHX = (6S)-NADPHX</text>
        <dbReference type="Rhea" id="RHEA:32227"/>
        <dbReference type="ChEBI" id="CHEBI:64076"/>
        <dbReference type="ChEBI" id="CHEBI:64077"/>
        <dbReference type="EC" id="5.1.99.6"/>
    </reaction>
</comment>
<comment type="cofactor">
    <cofactor evidence="17">
        <name>Mg(2+)</name>
        <dbReference type="ChEBI" id="CHEBI:18420"/>
    </cofactor>
</comment>
<comment type="cofactor">
    <cofactor evidence="18 19">
        <name>K(+)</name>
        <dbReference type="ChEBI" id="CHEBI:29103"/>
    </cofactor>
    <text evidence="18 19">Binds 1 potassium ion per subunit.</text>
</comment>
<dbReference type="Pfam" id="PF01256">
    <property type="entry name" value="Carb_kinase"/>
    <property type="match status" value="1"/>
</dbReference>
<feature type="binding site" evidence="18">
    <location>
        <position position="150"/>
    </location>
    <ligand>
        <name>K(+)</name>
        <dbReference type="ChEBI" id="CHEBI:29103"/>
    </ligand>
</feature>
<dbReference type="SUPFAM" id="SSF64153">
    <property type="entry name" value="YjeF N-terminal domain-like"/>
    <property type="match status" value="1"/>
</dbReference>
<evidence type="ECO:0000313" key="22">
    <source>
        <dbReference type="EMBL" id="RKF08415.1"/>
    </source>
</evidence>
<dbReference type="InterPro" id="IPR000631">
    <property type="entry name" value="CARKD"/>
</dbReference>
<comment type="catalytic activity">
    <reaction evidence="1 18 19">
        <text>(6R)-NADHX = (6S)-NADHX</text>
        <dbReference type="Rhea" id="RHEA:32215"/>
        <dbReference type="ChEBI" id="CHEBI:64074"/>
        <dbReference type="ChEBI" id="CHEBI:64075"/>
        <dbReference type="EC" id="5.1.99.6"/>
    </reaction>
</comment>
<proteinExistence type="inferred from homology"/>
<keyword evidence="13" id="KW-0511">Multifunctional enzyme</keyword>
<dbReference type="InterPro" id="IPR036652">
    <property type="entry name" value="YjeF_N_dom_sf"/>
</dbReference>
<keyword evidence="7 17" id="KW-0067">ATP-binding</keyword>
<dbReference type="HAMAP" id="MF_01965">
    <property type="entry name" value="NADHX_dehydratase"/>
    <property type="match status" value="1"/>
</dbReference>
<keyword evidence="10 17" id="KW-0520">NAD</keyword>
<dbReference type="PROSITE" id="PS51383">
    <property type="entry name" value="YJEF_C_3"/>
    <property type="match status" value="1"/>
</dbReference>
<dbReference type="Gene3D" id="3.40.50.10260">
    <property type="entry name" value="YjeF N-terminal domain"/>
    <property type="match status" value="1"/>
</dbReference>
<evidence type="ECO:0000256" key="18">
    <source>
        <dbReference type="HAMAP-Rule" id="MF_01966"/>
    </source>
</evidence>
<comment type="similarity">
    <text evidence="4 19">In the C-terminal section; belongs to the NnrD/CARKD family.</text>
</comment>
<accession>A0A3A8AEY0</accession>
<dbReference type="Proteomes" id="UP000246132">
    <property type="component" value="Unassembled WGS sequence"/>
</dbReference>
<evidence type="ECO:0000256" key="2">
    <source>
        <dbReference type="ARBA" id="ARBA00000909"/>
    </source>
</evidence>
<gene>
    <name evidence="17" type="primary">nnrD</name>
    <name evidence="18" type="synonym">nnrE</name>
    <name evidence="22" type="ORF">DEM25_002980</name>
</gene>
<dbReference type="InterPro" id="IPR029056">
    <property type="entry name" value="Ribokinase-like"/>
</dbReference>
<dbReference type="GO" id="GO:0046872">
    <property type="term" value="F:metal ion binding"/>
    <property type="evidence" value="ECO:0007669"/>
    <property type="project" value="UniProtKB-UniRule"/>
</dbReference>
<evidence type="ECO:0000256" key="5">
    <source>
        <dbReference type="ARBA" id="ARBA00022723"/>
    </source>
</evidence>
<feature type="domain" description="YjeF N-terminal" evidence="21">
    <location>
        <begin position="6"/>
        <end position="203"/>
    </location>
</feature>
<dbReference type="InterPro" id="IPR030677">
    <property type="entry name" value="Nnr"/>
</dbReference>
<comment type="caution">
    <text evidence="18">Lacks conserved residue(s) required for the propagation of feature annotation.</text>
</comment>
<sequence>MTNAEMAAADGATIKSGAFGGIVLMERAGGAVADAALARFAAAARVHVLCGPGNNGGDGYVAARILAGKGLSVRLYALAPPKPGTDAALAAETWAGPVGGLDAFAPDPADLAIDAVFGAGFSGALPDPVQSALARAVDRRCPVLAVDLPSGVNGDTGQGAGAVACAATVTFYRRKPGHLLYPGRALCGETIVAEIGVRAARPTATFENAPDLWRGALPRPGADTHKYARGAVAVFSGPRHGTGASRLAALAAQRAGAGAVTILGHPNALDIHAAHVTSIMLRAWGDDPMAALGTLKGIGAVVLGPGFGDLPLARSLAAAIVDDKGPALVLDADGITAFADDASGLFDAARVRDEPALVLTPHAGEFARLFPDLAADAAAGKLAMARAAAERAGAVVVLKGPDTVIAAPDGRAAVNANATPALATAGSGDVLAGAVAGLAAQGMPAFEAACAAVWLHGEAGRASGPLAIAEDLIAALPAHLSKLV</sequence>
<keyword evidence="11 18" id="KW-0413">Isomerase</keyword>
<comment type="function">
    <text evidence="18">Catalyzes the epimerization of the S- and R-forms of NAD(P)HX, a damaged form of NAD(P)H that is a result of enzymatic or heat-dependent hydration. This is a prerequisite for the S-specific NAD(P)H-hydrate dehydratase to allow the repair of both epimers of NAD(P)HX.</text>
</comment>
<dbReference type="PROSITE" id="PS51385">
    <property type="entry name" value="YJEF_N"/>
    <property type="match status" value="1"/>
</dbReference>
<evidence type="ECO:0000256" key="8">
    <source>
        <dbReference type="ARBA" id="ARBA00022857"/>
    </source>
</evidence>
<comment type="similarity">
    <text evidence="18">Belongs to the NnrE/AIBP family.</text>
</comment>
<comment type="similarity">
    <text evidence="17">Belongs to the NnrD/CARKD family.</text>
</comment>
<dbReference type="GO" id="GO:0005524">
    <property type="term" value="F:ATP binding"/>
    <property type="evidence" value="ECO:0007669"/>
    <property type="project" value="UniProtKB-UniRule"/>
</dbReference>
<feature type="domain" description="YjeF C-terminal" evidence="20">
    <location>
        <begin position="209"/>
        <end position="483"/>
    </location>
</feature>
<evidence type="ECO:0000256" key="10">
    <source>
        <dbReference type="ARBA" id="ARBA00023027"/>
    </source>
</evidence>
<keyword evidence="23" id="KW-1185">Reference proteome</keyword>
<evidence type="ECO:0000256" key="14">
    <source>
        <dbReference type="ARBA" id="ARBA00025153"/>
    </source>
</evidence>
<evidence type="ECO:0000259" key="20">
    <source>
        <dbReference type="PROSITE" id="PS51383"/>
    </source>
</evidence>
<evidence type="ECO:0000256" key="13">
    <source>
        <dbReference type="ARBA" id="ARBA00023268"/>
    </source>
</evidence>
<evidence type="ECO:0000256" key="9">
    <source>
        <dbReference type="ARBA" id="ARBA00022958"/>
    </source>
</evidence>
<dbReference type="Pfam" id="PF03853">
    <property type="entry name" value="YjeF_N"/>
    <property type="match status" value="1"/>
</dbReference>
<dbReference type="SUPFAM" id="SSF53613">
    <property type="entry name" value="Ribokinase-like"/>
    <property type="match status" value="1"/>
</dbReference>
<evidence type="ECO:0000256" key="6">
    <source>
        <dbReference type="ARBA" id="ARBA00022741"/>
    </source>
</evidence>
<keyword evidence="8 17" id="KW-0521">NADP</keyword>
<dbReference type="GO" id="GO:0110051">
    <property type="term" value="P:metabolite repair"/>
    <property type="evidence" value="ECO:0007669"/>
    <property type="project" value="TreeGrafter"/>
</dbReference>
<feature type="binding site" evidence="17">
    <location>
        <position position="306"/>
    </location>
    <ligand>
        <name>(6S)-NADPHX</name>
        <dbReference type="ChEBI" id="CHEBI:64076"/>
    </ligand>
</feature>
<evidence type="ECO:0000256" key="7">
    <source>
        <dbReference type="ARBA" id="ARBA00022840"/>
    </source>
</evidence>
<evidence type="ECO:0000256" key="16">
    <source>
        <dbReference type="ARBA" id="ARBA00049209"/>
    </source>
</evidence>
<evidence type="ECO:0000259" key="21">
    <source>
        <dbReference type="PROSITE" id="PS51385"/>
    </source>
</evidence>
<feature type="binding site" evidence="18">
    <location>
        <position position="114"/>
    </location>
    <ligand>
        <name>K(+)</name>
        <dbReference type="ChEBI" id="CHEBI:29103"/>
    </ligand>
</feature>
<comment type="function">
    <text evidence="17">Catalyzes the dehydration of the S-form of NAD(P)HX at the expense of ADP, which is converted to AMP. Together with NAD(P)HX epimerase, which catalyzes the epimerization of the S- and R-forms, the enzyme allows the repair of both epimers of NAD(P)HX, a damaged form of NAD(P)H that is a result of enzymatic or heat-dependent hydration.</text>
</comment>
<dbReference type="PANTHER" id="PTHR12592:SF0">
    <property type="entry name" value="ATP-DEPENDENT (S)-NAD(P)H-HYDRATE DEHYDRATASE"/>
    <property type="match status" value="1"/>
</dbReference>
<dbReference type="OrthoDB" id="9806925at2"/>
<feature type="binding site" evidence="17">
    <location>
        <position position="244"/>
    </location>
    <ligand>
        <name>(6S)-NADPHX</name>
        <dbReference type="ChEBI" id="CHEBI:64076"/>
    </ligand>
</feature>
<dbReference type="GO" id="GO:0052855">
    <property type="term" value="F:ADP-dependent NAD(P)H-hydrate dehydratase activity"/>
    <property type="evidence" value="ECO:0007669"/>
    <property type="project" value="UniProtKB-UniRule"/>
</dbReference>
<dbReference type="Gene3D" id="3.40.1190.20">
    <property type="match status" value="1"/>
</dbReference>
<comment type="caution">
    <text evidence="22">The sequence shown here is derived from an EMBL/GenBank/DDBJ whole genome shotgun (WGS) entry which is preliminary data.</text>
</comment>
<feature type="binding site" evidence="17">
    <location>
        <position position="362"/>
    </location>
    <ligand>
        <name>(6S)-NADPHX</name>
        <dbReference type="ChEBI" id="CHEBI:64076"/>
    </ligand>
</feature>
<dbReference type="HAMAP" id="MF_01966">
    <property type="entry name" value="NADHX_epimerase"/>
    <property type="match status" value="1"/>
</dbReference>
<comment type="similarity">
    <text evidence="3 19">In the N-terminal section; belongs to the NnrE/AIBP family.</text>
</comment>
<feature type="binding site" evidence="18">
    <location>
        <begin position="118"/>
        <end position="124"/>
    </location>
    <ligand>
        <name>(6S)-NADPHX</name>
        <dbReference type="ChEBI" id="CHEBI:64076"/>
    </ligand>
</feature>
<evidence type="ECO:0000256" key="12">
    <source>
        <dbReference type="ARBA" id="ARBA00023239"/>
    </source>
</evidence>
<dbReference type="GO" id="GO:0052856">
    <property type="term" value="F:NAD(P)HX epimerase activity"/>
    <property type="evidence" value="ECO:0007669"/>
    <property type="project" value="UniProtKB-UniRule"/>
</dbReference>
<evidence type="ECO:0000256" key="11">
    <source>
        <dbReference type="ARBA" id="ARBA00023235"/>
    </source>
</evidence>
<dbReference type="EC" id="5.1.99.6" evidence="19"/>
<comment type="catalytic activity">
    <reaction evidence="16 17 19">
        <text>(6S)-NADPHX + ADP = AMP + phosphate + NADPH + H(+)</text>
        <dbReference type="Rhea" id="RHEA:32235"/>
        <dbReference type="ChEBI" id="CHEBI:15378"/>
        <dbReference type="ChEBI" id="CHEBI:43474"/>
        <dbReference type="ChEBI" id="CHEBI:57783"/>
        <dbReference type="ChEBI" id="CHEBI:64076"/>
        <dbReference type="ChEBI" id="CHEBI:456215"/>
        <dbReference type="ChEBI" id="CHEBI:456216"/>
        <dbReference type="EC" id="4.2.1.136"/>
    </reaction>
</comment>
<evidence type="ECO:0000256" key="3">
    <source>
        <dbReference type="ARBA" id="ARBA00006001"/>
    </source>
</evidence>
<feature type="binding site" evidence="17">
    <location>
        <position position="428"/>
    </location>
    <ligand>
        <name>AMP</name>
        <dbReference type="ChEBI" id="CHEBI:456215"/>
    </ligand>
</feature>
<feature type="binding site" evidence="17">
    <location>
        <position position="429"/>
    </location>
    <ligand>
        <name>(6S)-NADPHX</name>
        <dbReference type="ChEBI" id="CHEBI:64076"/>
    </ligand>
</feature>
<dbReference type="EC" id="4.2.1.136" evidence="19"/>
<name>A0A3A8AEY0_9HYPH</name>
<feature type="binding site" evidence="17">
    <location>
        <begin position="399"/>
        <end position="403"/>
    </location>
    <ligand>
        <name>AMP</name>
        <dbReference type="ChEBI" id="CHEBI:456215"/>
    </ligand>
</feature>
<evidence type="ECO:0000256" key="17">
    <source>
        <dbReference type="HAMAP-Rule" id="MF_01965"/>
    </source>
</evidence>